<reference evidence="1" key="1">
    <citation type="journal article" date="2019" name="Sci. Rep.">
        <title>Draft genome of Tanacetum cinerariifolium, the natural source of mosquito coil.</title>
        <authorList>
            <person name="Yamashiro T."/>
            <person name="Shiraishi A."/>
            <person name="Satake H."/>
            <person name="Nakayama K."/>
        </authorList>
    </citation>
    <scope>NUCLEOTIDE SEQUENCE</scope>
</reference>
<dbReference type="AlphaFoldDB" id="A0A699UWX5"/>
<dbReference type="GO" id="GO:0003964">
    <property type="term" value="F:RNA-directed DNA polymerase activity"/>
    <property type="evidence" value="ECO:0007669"/>
    <property type="project" value="UniProtKB-KW"/>
</dbReference>
<comment type="caution">
    <text evidence="1">The sequence shown here is derived from an EMBL/GenBank/DDBJ whole genome shotgun (WGS) entry which is preliminary data.</text>
</comment>
<dbReference type="EMBL" id="BKCJ011365744">
    <property type="protein sequence ID" value="GFD26091.1"/>
    <property type="molecule type" value="Genomic_DNA"/>
</dbReference>
<keyword evidence="1" id="KW-0808">Transferase</keyword>
<keyword evidence="1" id="KW-0548">Nucleotidyltransferase</keyword>
<name>A0A699UWX5_TANCI</name>
<sequence length="184" mass="20814">ESITFNLNQTMRYSSTYDDTSVNRVDVIDIACEEFVHDVLDFKYNSKSSSPTLVSDASVSESDSCKEPIVKSSLPTLTPFGESDFFLEEIENFLNDDSIPTGIENSVYDPEGDILFLEKLLNEDPFQIPLIDLKLAEKSKEKSSIEEPPELELKELPSNLEYAFLEDSNKLPVIIAKNLKVYEK</sequence>
<keyword evidence="1" id="KW-0695">RNA-directed DNA polymerase</keyword>
<protein>
    <submittedName>
        <fullName evidence="1">Reverse transcriptase domain-containing protein</fullName>
    </submittedName>
</protein>
<gene>
    <name evidence="1" type="ORF">Tci_898060</name>
</gene>
<accession>A0A699UWX5</accession>
<evidence type="ECO:0000313" key="1">
    <source>
        <dbReference type="EMBL" id="GFD26091.1"/>
    </source>
</evidence>
<proteinExistence type="predicted"/>
<organism evidence="1">
    <name type="scientific">Tanacetum cinerariifolium</name>
    <name type="common">Dalmatian daisy</name>
    <name type="synonym">Chrysanthemum cinerariifolium</name>
    <dbReference type="NCBI Taxonomy" id="118510"/>
    <lineage>
        <taxon>Eukaryota</taxon>
        <taxon>Viridiplantae</taxon>
        <taxon>Streptophyta</taxon>
        <taxon>Embryophyta</taxon>
        <taxon>Tracheophyta</taxon>
        <taxon>Spermatophyta</taxon>
        <taxon>Magnoliopsida</taxon>
        <taxon>eudicotyledons</taxon>
        <taxon>Gunneridae</taxon>
        <taxon>Pentapetalae</taxon>
        <taxon>asterids</taxon>
        <taxon>campanulids</taxon>
        <taxon>Asterales</taxon>
        <taxon>Asteraceae</taxon>
        <taxon>Asteroideae</taxon>
        <taxon>Anthemideae</taxon>
        <taxon>Anthemidinae</taxon>
        <taxon>Tanacetum</taxon>
    </lineage>
</organism>
<feature type="non-terminal residue" evidence="1">
    <location>
        <position position="1"/>
    </location>
</feature>
<feature type="non-terminal residue" evidence="1">
    <location>
        <position position="184"/>
    </location>
</feature>